<evidence type="ECO:0000313" key="4">
    <source>
        <dbReference type="Proteomes" id="UP000054937"/>
    </source>
</evidence>
<dbReference type="InterPro" id="IPR023393">
    <property type="entry name" value="START-like_dom_sf"/>
</dbReference>
<proteinExistence type="predicted"/>
<evidence type="ECO:0000256" key="2">
    <source>
        <dbReference type="SAM" id="MobiDB-lite"/>
    </source>
</evidence>
<dbReference type="GO" id="GO:0005829">
    <property type="term" value="C:cytosol"/>
    <property type="evidence" value="ECO:0007669"/>
    <property type="project" value="TreeGrafter"/>
</dbReference>
<dbReference type="OMA" id="SQDCAIT"/>
<dbReference type="OrthoDB" id="14833at2759"/>
<keyword evidence="1" id="KW-0175">Coiled coil</keyword>
<dbReference type="SUPFAM" id="SSF144000">
    <property type="entry name" value="Oxysterol-binding protein-like"/>
    <property type="match status" value="1"/>
</dbReference>
<dbReference type="EMBL" id="LDAU01000131">
    <property type="protein sequence ID" value="KRX03478.1"/>
    <property type="molecule type" value="Genomic_DNA"/>
</dbReference>
<evidence type="ECO:0000256" key="1">
    <source>
        <dbReference type="SAM" id="Coils"/>
    </source>
</evidence>
<dbReference type="InterPro" id="IPR000648">
    <property type="entry name" value="Oxysterol-bd"/>
</dbReference>
<keyword evidence="4" id="KW-1185">Reference proteome</keyword>
<organism evidence="3 4">
    <name type="scientific">Pseudocohnilembus persalinus</name>
    <name type="common">Ciliate</name>
    <dbReference type="NCBI Taxonomy" id="266149"/>
    <lineage>
        <taxon>Eukaryota</taxon>
        <taxon>Sar</taxon>
        <taxon>Alveolata</taxon>
        <taxon>Ciliophora</taxon>
        <taxon>Intramacronucleata</taxon>
        <taxon>Oligohymenophorea</taxon>
        <taxon>Scuticociliatia</taxon>
        <taxon>Philasterida</taxon>
        <taxon>Pseudocohnilembidae</taxon>
        <taxon>Pseudocohnilembus</taxon>
    </lineage>
</organism>
<feature type="region of interest" description="Disordered" evidence="2">
    <location>
        <begin position="154"/>
        <end position="179"/>
    </location>
</feature>
<dbReference type="PANTHER" id="PTHR10972:SF148">
    <property type="entry name" value="OXYSTEROL-BINDING PROTEIN 9"/>
    <property type="match status" value="1"/>
</dbReference>
<dbReference type="Proteomes" id="UP000054937">
    <property type="component" value="Unassembled WGS sequence"/>
</dbReference>
<dbReference type="FunFam" id="2.40.160.120:FF:000015">
    <property type="entry name" value="Oxysterol binding protein, putative"/>
    <property type="match status" value="1"/>
</dbReference>
<accession>A0A0V0QML7</accession>
<dbReference type="GO" id="GO:0032934">
    <property type="term" value="F:sterol binding"/>
    <property type="evidence" value="ECO:0007669"/>
    <property type="project" value="TreeGrafter"/>
</dbReference>
<dbReference type="GO" id="GO:0016020">
    <property type="term" value="C:membrane"/>
    <property type="evidence" value="ECO:0007669"/>
    <property type="project" value="TreeGrafter"/>
</dbReference>
<dbReference type="PANTHER" id="PTHR10972">
    <property type="entry name" value="OXYSTEROL-BINDING PROTEIN-RELATED"/>
    <property type="match status" value="1"/>
</dbReference>
<dbReference type="AlphaFoldDB" id="A0A0V0QML7"/>
<evidence type="ECO:0000313" key="3">
    <source>
        <dbReference type="EMBL" id="KRX03478.1"/>
    </source>
</evidence>
<comment type="caution">
    <text evidence="3">The sequence shown here is derived from an EMBL/GenBank/DDBJ whole genome shotgun (WGS) entry which is preliminary data.</text>
</comment>
<dbReference type="SUPFAM" id="SSF55961">
    <property type="entry name" value="Bet v1-like"/>
    <property type="match status" value="1"/>
</dbReference>
<protein>
    <recommendedName>
        <fullName evidence="5">Oxysterol-binding protein</fullName>
    </recommendedName>
</protein>
<feature type="compositionally biased region" description="Polar residues" evidence="2">
    <location>
        <begin position="512"/>
        <end position="521"/>
    </location>
</feature>
<dbReference type="InterPro" id="IPR037239">
    <property type="entry name" value="OSBP_sf"/>
</dbReference>
<evidence type="ECO:0008006" key="5">
    <source>
        <dbReference type="Google" id="ProtNLM"/>
    </source>
</evidence>
<dbReference type="Gene3D" id="2.40.160.120">
    <property type="match status" value="1"/>
</dbReference>
<feature type="coiled-coil region" evidence="1">
    <location>
        <begin position="967"/>
        <end position="1001"/>
    </location>
</feature>
<name>A0A0V0QML7_PSEPJ</name>
<reference evidence="3 4" key="1">
    <citation type="journal article" date="2015" name="Sci. Rep.">
        <title>Genome of the facultative scuticociliatosis pathogen Pseudocohnilembus persalinus provides insight into its virulence through horizontal gene transfer.</title>
        <authorList>
            <person name="Xiong J."/>
            <person name="Wang G."/>
            <person name="Cheng J."/>
            <person name="Tian M."/>
            <person name="Pan X."/>
            <person name="Warren A."/>
            <person name="Jiang C."/>
            <person name="Yuan D."/>
            <person name="Miao W."/>
        </authorList>
    </citation>
    <scope>NUCLEOTIDE SEQUENCE [LARGE SCALE GENOMIC DNA]</scope>
    <source>
        <strain evidence="3">36N120E</strain>
    </source>
</reference>
<sequence length="1005" mass="117893">MENKDEQFKLLNLEYFDKEFLGQEGKVFAFLLKAKKDYLKQVKQDKYRFGWEDYQYTMEWFIKIGGELPEKNMNSFIKNKSRYESTDNYLNLPIIPDFHGTDLSPSILKKQSSEYQQYEELEEDSNLPQIAPQQELTNQNQNRFNNQINNIVLNSENSSSQSPDKSTVYKTPKSSTDNSQFIYNNNNSSHSLQQNNEYKQQQQQQQLQKNKQQQNQVSYKKSVKQVKKNFDVPFLFQKLHATFDINQAQDETLFKCIKFNQNQRILQNMENQTQFKLILSLKATQKQVFKCISEPEHLINCNSNIQEVNVIDLMRSENTAIIYQKNKKVGTFYKAREFTYLRFCMPLEDDKIIVYDKSIDYEMKGGYTVQEGKINNSIILIAPHSYDKEQTILTINLDLNNGGFGNDSDNSITLTYLQSFENFQSYIDNVIKPLEEQKGLSTIFDIKLYREEEVIEQIEIPQIIQDEPVLQQQQINLQHIKEASQEDDLDIQKIQENDQARKNLQQKEQDNKINQQPNANELQLPEKISKEKRESSQSFVQDNIIQNQDEQEMEKELNRYAKNQIILNAAMYDQHSQSQNDINMENLFKLVESGQFLHICLDQKEYIQKPLPLDQEYEQIKSDENGNYIFKKNWKRDEKTGTMYFINEEVIKKQKKVLKFILKNMGGNMLSGKSLLSTSMPVFIFDTRSNLERTAYSFTFAPLFLEKAAQLEDPVEQMKLVQCFHLTCSLLYMEISKPFNPILGETYEGQIKGCPIYLEQISHHPPILAVQLYGRGYKLEGTIEASADMHANSVDGQNFGDVYVTFTKTRNKMTMIQPPGVVNNTVIGDRYLNIEQKSYVIDKQNKLVCEINYNPDKKGTFSFGKQKSTVDSFRGGIYQVSQTCLDKLNTKYSGGKGLKKLTQNGLKEKEDFVKQLSQAEGLWDQYIEFDKKRYFHFEDGPYPYKLHNSKNPLPSDCNFRPDIIFYRKKDEKRAQEWKEKLENIQRADKKLREKFKKDEKKKNKN</sequence>
<dbReference type="InParanoid" id="A0A0V0QML7"/>
<gene>
    <name evidence="3" type="ORF">PPERSA_02857</name>
</gene>
<dbReference type="Pfam" id="PF01237">
    <property type="entry name" value="Oxysterol_BP"/>
    <property type="match status" value="1"/>
</dbReference>
<feature type="compositionally biased region" description="Polar residues" evidence="2">
    <location>
        <begin position="158"/>
        <end position="179"/>
    </location>
</feature>
<feature type="region of interest" description="Disordered" evidence="2">
    <location>
        <begin position="504"/>
        <end position="539"/>
    </location>
</feature>
<dbReference type="Gene3D" id="3.30.530.20">
    <property type="match status" value="1"/>
</dbReference>